<keyword evidence="2" id="KW-1185">Reference proteome</keyword>
<sequence>MKKSKLALGLIAGLGILWLGGTWYTGQKAEQEYLRQIEFQNQQFKQLGLDSVLKVEYKNQKFERNFFSSDISDEIIIENVKDNQRFIIPTSATIYHGPLPLNRLTALNFLPVMFSFDGQLNKNDTTQVVFDAIKNDKPITFSGYTDYAANTSLNINIHSGETSNNEGNTINWSDFIAKVNLNKEFAGNVEYQADNIKITTDHLTFALKGLTGKSEAIPTKWAYLYNGNSELKLESLDIKEHYNGKEKNHISLKSLSTNSQSKVVDNFINQRNDYQINEIIANDKNYGKFNYDIELNHLDGNALNDIYQTIFALIKSEGTADNKHQSELLEQKLEQTALDILNNQPQLKISKLELNNDKGKLYGDLNIALIKDPKFDLSEENSILRQLSALNANVQLDKTAMIDIFSKIGPPNIDANTEVEKMAQASAAKGIFINNEKNMQLNIVLENGELKLNGKVIPEEQVNLALFMLAMSIGL</sequence>
<evidence type="ECO:0008006" key="3">
    <source>
        <dbReference type="Google" id="ProtNLM"/>
    </source>
</evidence>
<evidence type="ECO:0000313" key="2">
    <source>
        <dbReference type="Proteomes" id="UP000188820"/>
    </source>
</evidence>
<gene>
    <name evidence="1" type="ORF">BKG89_02285</name>
</gene>
<accession>A0ABX3KZ97</accession>
<reference evidence="1 2" key="1">
    <citation type="submission" date="2016-10" db="EMBL/GenBank/DDBJ databases">
        <title>Rodentibacter gen. nov. and new species.</title>
        <authorList>
            <person name="Christensen H."/>
        </authorList>
    </citation>
    <scope>NUCLEOTIDE SEQUENCE [LARGE SCALE GENOMIC DNA]</scope>
    <source>
        <strain evidence="1 2">1998236014</strain>
    </source>
</reference>
<dbReference type="RefSeq" id="WP_077462576.1">
    <property type="nucleotide sequence ID" value="NZ_MLAA01000006.1"/>
</dbReference>
<protein>
    <recommendedName>
        <fullName evidence="3">GTP-binding protein</fullName>
    </recommendedName>
</protein>
<proteinExistence type="predicted"/>
<dbReference type="Pfam" id="PF06097">
    <property type="entry name" value="DUF945"/>
    <property type="match status" value="1"/>
</dbReference>
<comment type="caution">
    <text evidence="1">The sequence shown here is derived from an EMBL/GenBank/DDBJ whole genome shotgun (WGS) entry which is preliminary data.</text>
</comment>
<dbReference type="EMBL" id="MLAA01000006">
    <property type="protein sequence ID" value="OOF70866.1"/>
    <property type="molecule type" value="Genomic_DNA"/>
</dbReference>
<organism evidence="1 2">
    <name type="scientific">Rodentibacter caecimuris</name>
    <dbReference type="NCBI Taxonomy" id="1796644"/>
    <lineage>
        <taxon>Bacteria</taxon>
        <taxon>Pseudomonadati</taxon>
        <taxon>Pseudomonadota</taxon>
        <taxon>Gammaproteobacteria</taxon>
        <taxon>Pasteurellales</taxon>
        <taxon>Pasteurellaceae</taxon>
        <taxon>Rodentibacter</taxon>
    </lineage>
</organism>
<name>A0ABX3KZ97_9PAST</name>
<dbReference type="InterPro" id="IPR010352">
    <property type="entry name" value="DUF945"/>
</dbReference>
<evidence type="ECO:0000313" key="1">
    <source>
        <dbReference type="EMBL" id="OOF70866.1"/>
    </source>
</evidence>
<dbReference type="Proteomes" id="UP000188820">
    <property type="component" value="Unassembled WGS sequence"/>
</dbReference>